<dbReference type="Proteomes" id="UP000012283">
    <property type="component" value="Unassembled WGS sequence"/>
</dbReference>
<evidence type="ECO:0000313" key="4">
    <source>
        <dbReference type="EMBL" id="ENH96232.1"/>
    </source>
</evidence>
<dbReference type="EMBL" id="APML01000055">
    <property type="protein sequence ID" value="ENH96232.1"/>
    <property type="molecule type" value="Genomic_DNA"/>
</dbReference>
<keyword evidence="5" id="KW-1185">Reference proteome</keyword>
<evidence type="ECO:0000313" key="5">
    <source>
        <dbReference type="Proteomes" id="UP000012283"/>
    </source>
</evidence>
<dbReference type="InterPro" id="IPR036452">
    <property type="entry name" value="Ribo_hydro-like"/>
</dbReference>
<dbReference type="AlphaFoldDB" id="N4WJA1"/>
<dbReference type="STRING" id="1308866.J416_12032"/>
<gene>
    <name evidence="4" type="ORF">J416_12032</name>
</gene>
<protein>
    <submittedName>
        <fullName evidence="4">Nucleosidase</fullName>
    </submittedName>
</protein>
<feature type="domain" description="Inosine/uridine-preferring nucleoside hydrolase" evidence="3">
    <location>
        <begin position="4"/>
        <end position="297"/>
    </location>
</feature>
<keyword evidence="2" id="KW-0326">Glycosidase</keyword>
<dbReference type="Pfam" id="PF01156">
    <property type="entry name" value="IU_nuc_hydro"/>
    <property type="match status" value="1"/>
</dbReference>
<evidence type="ECO:0000256" key="2">
    <source>
        <dbReference type="ARBA" id="ARBA00023295"/>
    </source>
</evidence>
<dbReference type="CDD" id="cd02650">
    <property type="entry name" value="nuc_hydro_CaPnhB"/>
    <property type="match status" value="1"/>
</dbReference>
<dbReference type="PATRIC" id="fig|1308866.3.peg.2433"/>
<dbReference type="eggNOG" id="COG1957">
    <property type="taxonomic scope" value="Bacteria"/>
</dbReference>
<dbReference type="GO" id="GO:0006152">
    <property type="term" value="P:purine nucleoside catabolic process"/>
    <property type="evidence" value="ECO:0007669"/>
    <property type="project" value="TreeGrafter"/>
</dbReference>
<keyword evidence="1" id="KW-0378">Hydrolase</keyword>
<dbReference type="InterPro" id="IPR001910">
    <property type="entry name" value="Inosine/uridine_hydrolase_dom"/>
</dbReference>
<name>N4WJA1_9BACI</name>
<dbReference type="Gene3D" id="3.90.245.10">
    <property type="entry name" value="Ribonucleoside hydrolase-like"/>
    <property type="match status" value="1"/>
</dbReference>
<organism evidence="4 5">
    <name type="scientific">Gracilibacillus halophilus YIM-C55.5</name>
    <dbReference type="NCBI Taxonomy" id="1308866"/>
    <lineage>
        <taxon>Bacteria</taxon>
        <taxon>Bacillati</taxon>
        <taxon>Bacillota</taxon>
        <taxon>Bacilli</taxon>
        <taxon>Bacillales</taxon>
        <taxon>Bacillaceae</taxon>
        <taxon>Gracilibacillus</taxon>
    </lineage>
</organism>
<accession>N4WJA1</accession>
<proteinExistence type="predicted"/>
<reference evidence="4 5" key="1">
    <citation type="submission" date="2013-03" db="EMBL/GenBank/DDBJ databases">
        <title>Draft genome sequence of Gracibacillus halophilus YIM-C55.5, a moderately halophilic and thermophilic organism from the Xiaochaidamu salt lake.</title>
        <authorList>
            <person name="Sugumar T."/>
            <person name="Polireddy D.R."/>
            <person name="Antony A."/>
            <person name="Madhava Y.R."/>
            <person name="Sivakumar N."/>
        </authorList>
    </citation>
    <scope>NUCLEOTIDE SEQUENCE [LARGE SCALE GENOMIC DNA]</scope>
    <source>
        <strain evidence="4 5">YIM-C55.5</strain>
    </source>
</reference>
<dbReference type="RefSeq" id="WP_003472013.1">
    <property type="nucleotide sequence ID" value="NZ_APML01000055.1"/>
</dbReference>
<comment type="caution">
    <text evidence="4">The sequence shown here is derived from an EMBL/GenBank/DDBJ whole genome shotgun (WGS) entry which is preliminary data.</text>
</comment>
<dbReference type="GO" id="GO:0008477">
    <property type="term" value="F:purine nucleosidase activity"/>
    <property type="evidence" value="ECO:0007669"/>
    <property type="project" value="TreeGrafter"/>
</dbReference>
<evidence type="ECO:0000259" key="3">
    <source>
        <dbReference type="Pfam" id="PF01156"/>
    </source>
</evidence>
<dbReference type="SUPFAM" id="SSF53590">
    <property type="entry name" value="Nucleoside hydrolase"/>
    <property type="match status" value="1"/>
</dbReference>
<dbReference type="PANTHER" id="PTHR12304">
    <property type="entry name" value="INOSINE-URIDINE PREFERRING NUCLEOSIDE HYDROLASE"/>
    <property type="match status" value="1"/>
</dbReference>
<dbReference type="GO" id="GO:0005829">
    <property type="term" value="C:cytosol"/>
    <property type="evidence" value="ECO:0007669"/>
    <property type="project" value="TreeGrafter"/>
</dbReference>
<dbReference type="InterPro" id="IPR023186">
    <property type="entry name" value="IUNH"/>
</dbReference>
<dbReference type="PANTHER" id="PTHR12304:SF4">
    <property type="entry name" value="URIDINE NUCLEOSIDASE"/>
    <property type="match status" value="1"/>
</dbReference>
<evidence type="ECO:0000256" key="1">
    <source>
        <dbReference type="ARBA" id="ARBA00022801"/>
    </source>
</evidence>
<dbReference type="OrthoDB" id="9797882at2"/>
<sequence>MKNIIFDVDTGIDDALAIGYAMHSPEIHVLGITTTFGNTSVEEATRNTIQLLDALGESSVPVYPGVEETFAGHEPLEKTTWIHGQNGIGEAQLPQPKQSPQSMQAHDYLIKAIHDHPNNVTIIATANQSNLARAIQKDPSIVEKVDEVIIMGGAVKTDGNITPYAEANIYHDPEAAHYVFQSKVPVTLVGLDVTMQTLLNQETVENWREVDTLYANALADMTEFYINAYKEHNNEARGCALHDPLAVGVAIDSTFVTTKAMHIDVVLEGEEKGRTVGIETNQGNVHTCLEVDAHRFVEHFIQRIV</sequence>